<dbReference type="CDD" id="cd06261">
    <property type="entry name" value="TM_PBP2"/>
    <property type="match status" value="1"/>
</dbReference>
<comment type="subcellular location">
    <subcellularLocation>
        <location evidence="1 7">Cell membrane</location>
        <topology evidence="1 7">Multi-pass membrane protein</topology>
    </subcellularLocation>
</comment>
<dbReference type="AlphaFoldDB" id="A0A7Z8NQW8"/>
<evidence type="ECO:0000256" key="5">
    <source>
        <dbReference type="ARBA" id="ARBA00022989"/>
    </source>
</evidence>
<keyword evidence="5 7" id="KW-1133">Transmembrane helix</keyword>
<dbReference type="EMBL" id="SZYE01000049">
    <property type="protein sequence ID" value="TKR24002.1"/>
    <property type="molecule type" value="Genomic_DNA"/>
</dbReference>
<feature type="transmembrane region" description="Helical" evidence="7">
    <location>
        <begin position="34"/>
        <end position="59"/>
    </location>
</feature>
<dbReference type="OrthoDB" id="9805974at2"/>
<organism evidence="10 11">
    <name type="scientific">Cellulomonas hominis</name>
    <dbReference type="NCBI Taxonomy" id="156981"/>
    <lineage>
        <taxon>Bacteria</taxon>
        <taxon>Bacillati</taxon>
        <taxon>Actinomycetota</taxon>
        <taxon>Actinomycetes</taxon>
        <taxon>Micrococcales</taxon>
        <taxon>Cellulomonadaceae</taxon>
        <taxon>Cellulomonas</taxon>
    </lineage>
</organism>
<comment type="caution">
    <text evidence="10">The sequence shown here is derived from an EMBL/GenBank/DDBJ whole genome shotgun (WGS) entry which is preliminary data.</text>
</comment>
<feature type="transmembrane region" description="Helical" evidence="7">
    <location>
        <begin position="183"/>
        <end position="202"/>
    </location>
</feature>
<feature type="domain" description="ABC transmembrane type-1" evidence="9">
    <location>
        <begin position="88"/>
        <end position="299"/>
    </location>
</feature>
<dbReference type="Proteomes" id="UP000308121">
    <property type="component" value="Unassembled WGS sequence"/>
</dbReference>
<evidence type="ECO:0000256" key="1">
    <source>
        <dbReference type="ARBA" id="ARBA00004651"/>
    </source>
</evidence>
<evidence type="ECO:0000256" key="8">
    <source>
        <dbReference type="SAM" id="MobiDB-lite"/>
    </source>
</evidence>
<protein>
    <submittedName>
        <fullName evidence="10">Sugar ABC transporter permease</fullName>
    </submittedName>
</protein>
<dbReference type="SUPFAM" id="SSF161098">
    <property type="entry name" value="MetI-like"/>
    <property type="match status" value="1"/>
</dbReference>
<dbReference type="PANTHER" id="PTHR30193">
    <property type="entry name" value="ABC TRANSPORTER PERMEASE PROTEIN"/>
    <property type="match status" value="1"/>
</dbReference>
<dbReference type="GO" id="GO:0005886">
    <property type="term" value="C:plasma membrane"/>
    <property type="evidence" value="ECO:0007669"/>
    <property type="project" value="UniProtKB-SubCell"/>
</dbReference>
<proteinExistence type="inferred from homology"/>
<evidence type="ECO:0000313" key="10">
    <source>
        <dbReference type="EMBL" id="TKR24002.1"/>
    </source>
</evidence>
<keyword evidence="3" id="KW-1003">Cell membrane</keyword>
<dbReference type="Pfam" id="PF00528">
    <property type="entry name" value="BPD_transp_1"/>
    <property type="match status" value="1"/>
</dbReference>
<keyword evidence="2 7" id="KW-0813">Transport</keyword>
<name>A0A7Z8NQW8_9CELL</name>
<keyword evidence="4 7" id="KW-0812">Transmembrane</keyword>
<evidence type="ECO:0000256" key="4">
    <source>
        <dbReference type="ARBA" id="ARBA00022692"/>
    </source>
</evidence>
<dbReference type="InterPro" id="IPR035906">
    <property type="entry name" value="MetI-like_sf"/>
</dbReference>
<gene>
    <name evidence="10" type="ORF">FA014_08280</name>
</gene>
<evidence type="ECO:0000313" key="11">
    <source>
        <dbReference type="Proteomes" id="UP000308121"/>
    </source>
</evidence>
<sequence>MTLVRPAAPAGTAASRPARRDSRRAGRRSPYPSWFFLPAGVFYLVLFVVPTGASFWYALTRWDLYSAEFIGLDNFAQFFREPALVKGFVNTFVYAFLTSGAKVVLGLALAVLLTSQIIARGYLRSVVFFPVLVSTIGVGVTFKVLLDPFDGAVNQVLSWVGVTGPGWLTDPSLALFSVALVDVWKGVGLATLIYIAGLVAIPQEYYEAARVDGANAWQNFRNITLPLVRPATVTVVLLSLIGGLRSFDLIWTMTRGGPGFSSDVIGSVIYKQYQAGFYGLSTAGNVVLFVVIAVIIFPLSRWLNRKEVTL</sequence>
<dbReference type="InterPro" id="IPR051393">
    <property type="entry name" value="ABC_transporter_permease"/>
</dbReference>
<feature type="region of interest" description="Disordered" evidence="8">
    <location>
        <begin position="1"/>
        <end position="27"/>
    </location>
</feature>
<evidence type="ECO:0000256" key="6">
    <source>
        <dbReference type="ARBA" id="ARBA00023136"/>
    </source>
</evidence>
<accession>A0A7Z8NQW8</accession>
<feature type="transmembrane region" description="Helical" evidence="7">
    <location>
        <begin position="92"/>
        <end position="114"/>
    </location>
</feature>
<comment type="similarity">
    <text evidence="7">Belongs to the binding-protein-dependent transport system permease family.</text>
</comment>
<evidence type="ECO:0000259" key="9">
    <source>
        <dbReference type="PROSITE" id="PS50928"/>
    </source>
</evidence>
<evidence type="ECO:0000256" key="2">
    <source>
        <dbReference type="ARBA" id="ARBA00022448"/>
    </source>
</evidence>
<reference evidence="10 11" key="1">
    <citation type="submission" date="2019-05" db="EMBL/GenBank/DDBJ databases">
        <title>Genome sequence of Cellulomonas hominis strain CS1.</title>
        <authorList>
            <person name="Belmont J."/>
            <person name="Maclea K.S."/>
        </authorList>
    </citation>
    <scope>NUCLEOTIDE SEQUENCE [LARGE SCALE GENOMIC DNA]</scope>
    <source>
        <strain evidence="10 11">CS1</strain>
    </source>
</reference>
<feature type="transmembrane region" description="Helical" evidence="7">
    <location>
        <begin position="277"/>
        <end position="297"/>
    </location>
</feature>
<evidence type="ECO:0000256" key="7">
    <source>
        <dbReference type="RuleBase" id="RU363032"/>
    </source>
</evidence>
<dbReference type="InterPro" id="IPR000515">
    <property type="entry name" value="MetI-like"/>
</dbReference>
<evidence type="ECO:0000256" key="3">
    <source>
        <dbReference type="ARBA" id="ARBA00022475"/>
    </source>
</evidence>
<feature type="transmembrane region" description="Helical" evidence="7">
    <location>
        <begin position="126"/>
        <end position="146"/>
    </location>
</feature>
<dbReference type="PROSITE" id="PS50928">
    <property type="entry name" value="ABC_TM1"/>
    <property type="match status" value="1"/>
</dbReference>
<dbReference type="GO" id="GO:0055085">
    <property type="term" value="P:transmembrane transport"/>
    <property type="evidence" value="ECO:0007669"/>
    <property type="project" value="InterPro"/>
</dbReference>
<keyword evidence="6 7" id="KW-0472">Membrane</keyword>
<dbReference type="PANTHER" id="PTHR30193:SF37">
    <property type="entry name" value="INNER MEMBRANE ABC TRANSPORTER PERMEASE PROTEIN YCJO"/>
    <property type="match status" value="1"/>
</dbReference>
<dbReference type="Gene3D" id="1.10.3720.10">
    <property type="entry name" value="MetI-like"/>
    <property type="match status" value="1"/>
</dbReference>
<feature type="compositionally biased region" description="Low complexity" evidence="8">
    <location>
        <begin position="1"/>
        <end position="16"/>
    </location>
</feature>
<dbReference type="RefSeq" id="WP_154729219.1">
    <property type="nucleotide sequence ID" value="NZ_SZYE01000049.1"/>
</dbReference>
<feature type="transmembrane region" description="Helical" evidence="7">
    <location>
        <begin position="223"/>
        <end position="244"/>
    </location>
</feature>